<organism evidence="1 2">
    <name type="scientific">Dibothriocephalus latus</name>
    <name type="common">Fish tapeworm</name>
    <name type="synonym">Diphyllobothrium latum</name>
    <dbReference type="NCBI Taxonomy" id="60516"/>
    <lineage>
        <taxon>Eukaryota</taxon>
        <taxon>Metazoa</taxon>
        <taxon>Spiralia</taxon>
        <taxon>Lophotrochozoa</taxon>
        <taxon>Platyhelminthes</taxon>
        <taxon>Cestoda</taxon>
        <taxon>Eucestoda</taxon>
        <taxon>Diphyllobothriidea</taxon>
        <taxon>Diphyllobothriidae</taxon>
        <taxon>Dibothriocephalus</taxon>
    </lineage>
</organism>
<reference evidence="1 2" key="1">
    <citation type="submission" date="2018-11" db="EMBL/GenBank/DDBJ databases">
        <authorList>
            <consortium name="Pathogen Informatics"/>
        </authorList>
    </citation>
    <scope>NUCLEOTIDE SEQUENCE [LARGE SCALE GENOMIC DNA]</scope>
</reference>
<proteinExistence type="predicted"/>
<accession>A0A3P7NYV9</accession>
<dbReference type="AlphaFoldDB" id="A0A3P7NYV9"/>
<name>A0A3P7NYV9_DIBLA</name>
<dbReference type="EMBL" id="UYRU01049915">
    <property type="protein sequence ID" value="VDN10766.1"/>
    <property type="molecule type" value="Genomic_DNA"/>
</dbReference>
<evidence type="ECO:0000313" key="1">
    <source>
        <dbReference type="EMBL" id="VDN10766.1"/>
    </source>
</evidence>
<protein>
    <submittedName>
        <fullName evidence="1">Uncharacterized protein</fullName>
    </submittedName>
</protein>
<evidence type="ECO:0000313" key="2">
    <source>
        <dbReference type="Proteomes" id="UP000281553"/>
    </source>
</evidence>
<sequence length="96" mass="10740">MADTANVPNVEDKQFISLALREEAQQRKAAIADPFLPAYVSPTVDTTRMETHGLRNDPPLLPIPILASDGDVKAKFRNLREHLKTMPFFIIDPKGK</sequence>
<keyword evidence="2" id="KW-1185">Reference proteome</keyword>
<dbReference type="Proteomes" id="UP000281553">
    <property type="component" value="Unassembled WGS sequence"/>
</dbReference>
<gene>
    <name evidence="1" type="ORF">DILT_LOCUS6597</name>
</gene>
<dbReference type="OrthoDB" id="6261565at2759"/>